<proteinExistence type="predicted"/>
<keyword evidence="3" id="KW-1185">Reference proteome</keyword>
<dbReference type="NCBIfam" id="TIGR02246">
    <property type="entry name" value="SgcJ/EcaC family oxidoreductase"/>
    <property type="match status" value="1"/>
</dbReference>
<comment type="caution">
    <text evidence="2">The sequence shown here is derived from an EMBL/GenBank/DDBJ whole genome shotgun (WGS) entry which is preliminary data.</text>
</comment>
<dbReference type="InterPro" id="IPR027843">
    <property type="entry name" value="DUF4440"/>
</dbReference>
<dbReference type="InterPro" id="IPR011944">
    <property type="entry name" value="Steroid_delta5-4_isomerase"/>
</dbReference>
<reference evidence="2" key="1">
    <citation type="submission" date="2023-03" db="EMBL/GenBank/DDBJ databases">
        <title>Multiphase analysis and comparison of six strains from genera Psychromarinibacter, Lutimaribacter, and Maritimibacter, including a novel species: Psychromarinibacter sediminicola sp. nov.</title>
        <authorList>
            <person name="Wang Y.-H."/>
            <person name="Ye M.-Q."/>
            <person name="Du Z.-J."/>
        </authorList>
    </citation>
    <scope>NUCLEOTIDE SEQUENCE</scope>
    <source>
        <strain evidence="2">C21-152</strain>
    </source>
</reference>
<evidence type="ECO:0000313" key="2">
    <source>
        <dbReference type="EMBL" id="MDF0600102.1"/>
    </source>
</evidence>
<dbReference type="InterPro" id="IPR032710">
    <property type="entry name" value="NTF2-like_dom_sf"/>
</dbReference>
<evidence type="ECO:0000259" key="1">
    <source>
        <dbReference type="Pfam" id="PF14534"/>
    </source>
</evidence>
<gene>
    <name evidence="2" type="ORF">P1J78_05105</name>
</gene>
<accession>A0AAE3NQA0</accession>
<name>A0AAE3NQA0_9RHOB</name>
<dbReference type="Gene3D" id="3.10.450.50">
    <property type="match status" value="1"/>
</dbReference>
<dbReference type="EMBL" id="JARGYC010000009">
    <property type="protein sequence ID" value="MDF0600102.1"/>
    <property type="molecule type" value="Genomic_DNA"/>
</dbReference>
<dbReference type="RefSeq" id="WP_275566246.1">
    <property type="nucleotide sequence ID" value="NZ_JARGYC010000009.1"/>
</dbReference>
<dbReference type="Pfam" id="PF14534">
    <property type="entry name" value="DUF4440"/>
    <property type="match status" value="1"/>
</dbReference>
<evidence type="ECO:0000313" key="3">
    <source>
        <dbReference type="Proteomes" id="UP001220964"/>
    </source>
</evidence>
<feature type="domain" description="DUF4440" evidence="1">
    <location>
        <begin position="11"/>
        <end position="119"/>
    </location>
</feature>
<sequence length="148" mass="15928">MTLSAPEEMPAAFARAWMARDAGALAALFAEDADFVNVVGLWWEDRAAIARAHGYALRSFFADSRLAPGRVKIRRLGSELALVHCRFTLTGQRAPDGGVAGRRTTILLFVMQRNGDGWTCIAAQNTDIVPGAETHIAGPEGLAAGDYR</sequence>
<organism evidence="2 3">
    <name type="scientific">Psychromarinibacter sediminicola</name>
    <dbReference type="NCBI Taxonomy" id="3033385"/>
    <lineage>
        <taxon>Bacteria</taxon>
        <taxon>Pseudomonadati</taxon>
        <taxon>Pseudomonadota</taxon>
        <taxon>Alphaproteobacteria</taxon>
        <taxon>Rhodobacterales</taxon>
        <taxon>Paracoccaceae</taxon>
        <taxon>Psychromarinibacter</taxon>
    </lineage>
</organism>
<dbReference type="Proteomes" id="UP001220964">
    <property type="component" value="Unassembled WGS sequence"/>
</dbReference>
<dbReference type="AlphaFoldDB" id="A0AAE3NQA0"/>
<protein>
    <submittedName>
        <fullName evidence="2">SgcJ/EcaC family oxidoreductase</fullName>
    </submittedName>
</protein>
<dbReference type="SUPFAM" id="SSF54427">
    <property type="entry name" value="NTF2-like"/>
    <property type="match status" value="1"/>
</dbReference>